<keyword evidence="3" id="KW-1185">Reference proteome</keyword>
<feature type="compositionally biased region" description="Low complexity" evidence="1">
    <location>
        <begin position="1"/>
        <end position="12"/>
    </location>
</feature>
<feature type="compositionally biased region" description="Low complexity" evidence="1">
    <location>
        <begin position="76"/>
        <end position="99"/>
    </location>
</feature>
<organism evidence="2 3">
    <name type="scientific">Mycena chlorophos</name>
    <name type="common">Agaric fungus</name>
    <name type="synonym">Agaricus chlorophos</name>
    <dbReference type="NCBI Taxonomy" id="658473"/>
    <lineage>
        <taxon>Eukaryota</taxon>
        <taxon>Fungi</taxon>
        <taxon>Dikarya</taxon>
        <taxon>Basidiomycota</taxon>
        <taxon>Agaricomycotina</taxon>
        <taxon>Agaricomycetes</taxon>
        <taxon>Agaricomycetidae</taxon>
        <taxon>Agaricales</taxon>
        <taxon>Marasmiineae</taxon>
        <taxon>Mycenaceae</taxon>
        <taxon>Mycena</taxon>
    </lineage>
</organism>
<evidence type="ECO:0000256" key="1">
    <source>
        <dbReference type="SAM" id="MobiDB-lite"/>
    </source>
</evidence>
<proteinExistence type="predicted"/>
<feature type="region of interest" description="Disordered" evidence="1">
    <location>
        <begin position="1"/>
        <end position="99"/>
    </location>
</feature>
<reference evidence="2" key="1">
    <citation type="submission" date="2014-09" db="EMBL/GenBank/DDBJ databases">
        <title>Genome sequence of the luminous mushroom Mycena chlorophos for searching fungal bioluminescence genes.</title>
        <authorList>
            <person name="Tanaka Y."/>
            <person name="Kasuga D."/>
            <person name="Oba Y."/>
            <person name="Hase S."/>
            <person name="Sato K."/>
            <person name="Oba Y."/>
            <person name="Sakakibara Y."/>
        </authorList>
    </citation>
    <scope>NUCLEOTIDE SEQUENCE</scope>
</reference>
<name>A0ABQ0LA89_MYCCL</name>
<accession>A0ABQ0LA89</accession>
<evidence type="ECO:0000313" key="3">
    <source>
        <dbReference type="Proteomes" id="UP000815677"/>
    </source>
</evidence>
<gene>
    <name evidence="2" type="ORF">MCHLO_05495</name>
</gene>
<sequence>MARHSPTTSSSPLPAPRQSSMSQLGARRARLLIPRSDSPPPPQYLRFDAEPESNTLYLPVSRTSNAPAASSQSAVSRSNAPAASSQSAPSRSNAPAASSQSALVDHDVFGGGAANEKSYGGIGAKYEAYLHILIDPNEQGGYQNRRYHLTNACNDMFKHFNGRTKPCCMICRTSAYLPDDHHQDDCPDGYANRTRDRDFEALGSPELVLPDDYAACFGCHVLMSKVGGWHQGPMGKKCPNAHLLVKFFYVALTRPGNLPNILTSELIPAEVEDSRKPHLAAFRVWAVKQLGEQRGTLNLHVLALWFMDHHKIIAMDKSLYPLVVALKNQTIRDNADYARGQRKYDL</sequence>
<evidence type="ECO:0000313" key="2">
    <source>
        <dbReference type="EMBL" id="GAT48059.1"/>
    </source>
</evidence>
<evidence type="ECO:0008006" key="4">
    <source>
        <dbReference type="Google" id="ProtNLM"/>
    </source>
</evidence>
<feature type="compositionally biased region" description="Polar residues" evidence="1">
    <location>
        <begin position="52"/>
        <end position="75"/>
    </location>
</feature>
<protein>
    <recommendedName>
        <fullName evidence="4">Helitron helicase-like domain-containing protein</fullName>
    </recommendedName>
</protein>
<dbReference type="Proteomes" id="UP000815677">
    <property type="component" value="Unassembled WGS sequence"/>
</dbReference>
<dbReference type="EMBL" id="DF844231">
    <property type="protein sequence ID" value="GAT48059.1"/>
    <property type="molecule type" value="Genomic_DNA"/>
</dbReference>